<keyword evidence="3" id="KW-1185">Reference proteome</keyword>
<evidence type="ECO:0000256" key="1">
    <source>
        <dbReference type="SAM" id="SignalP"/>
    </source>
</evidence>
<keyword evidence="1" id="KW-0732">Signal</keyword>
<dbReference type="KEGG" id="mro:MROS_0963"/>
<name>I6ZQ58_MELRP</name>
<reference evidence="2 3" key="1">
    <citation type="journal article" date="2013" name="PLoS ONE">
        <title>Genomic analysis of Melioribacter roseus, facultatively anaerobic organotrophic bacterium representing a novel deep lineage within Bacteriodetes/Chlorobi group.</title>
        <authorList>
            <person name="Kadnikov V.V."/>
            <person name="Mardanov A.V."/>
            <person name="Podosokorskaya O.A."/>
            <person name="Gavrilov S.N."/>
            <person name="Kublanov I.V."/>
            <person name="Beletsky A.V."/>
            <person name="Bonch-Osmolovskaya E.A."/>
            <person name="Ravin N.V."/>
        </authorList>
    </citation>
    <scope>NUCLEOTIDE SEQUENCE [LARGE SCALE GENOMIC DNA]</scope>
    <source>
        <strain evidence="3">JCM 17771 / P3M-2</strain>
    </source>
</reference>
<dbReference type="eggNOG" id="COG2067">
    <property type="taxonomic scope" value="Bacteria"/>
</dbReference>
<dbReference type="Proteomes" id="UP000009011">
    <property type="component" value="Chromosome"/>
</dbReference>
<evidence type="ECO:0000313" key="3">
    <source>
        <dbReference type="Proteomes" id="UP000009011"/>
    </source>
</evidence>
<dbReference type="EMBL" id="CP003557">
    <property type="protein sequence ID" value="AFN74204.1"/>
    <property type="molecule type" value="Genomic_DNA"/>
</dbReference>
<organism evidence="2 3">
    <name type="scientific">Melioribacter roseus (strain DSM 23840 / JCM 17771 / VKM B-2668 / P3M-2)</name>
    <dbReference type="NCBI Taxonomy" id="1191523"/>
    <lineage>
        <taxon>Bacteria</taxon>
        <taxon>Pseudomonadati</taxon>
        <taxon>Ignavibacteriota</taxon>
        <taxon>Ignavibacteria</taxon>
        <taxon>Ignavibacteriales</taxon>
        <taxon>Melioribacteraceae</taxon>
        <taxon>Melioribacter</taxon>
    </lineage>
</organism>
<sequence>MKKKIILFVLIISGFSALSYAEGVNKIGTAAATFLRIPVGARAAGFGSAFVSMAGDPSALYWNPSVIATLDKNSLIIDHSPWLPGINFDFAGIVLPLGNFGTLGLSATILQTDEMDVTTPAAPMGTGETFTASSFAVGVTYSRYLTDRFSIGGTFKYIQETIYNSSATGIAFDIGTIYETPFAGIRLAAVISNFGTKMRMFGEDLNVRVDIAPDQEGNNQSIVGKLNTDEFDLPLIMRIGLSGEVFDTEDFRLTLAADGVNPNDNAQSVNLGAEAAFLNEKLQIRAGYRDLFLDNNEFGLSFGISVANINLWDSVLITTDYAYQAMKHLGNTNRFSVIIKF</sequence>
<evidence type="ECO:0008006" key="4">
    <source>
        <dbReference type="Google" id="ProtNLM"/>
    </source>
</evidence>
<protein>
    <recommendedName>
        <fullName evidence="4">PorV/PorQ family protein</fullName>
    </recommendedName>
</protein>
<accession>I6ZQ58</accession>
<dbReference type="STRING" id="1191523.MROS_0963"/>
<dbReference type="OrthoDB" id="9809953at2"/>
<feature type="signal peptide" evidence="1">
    <location>
        <begin position="1"/>
        <end position="21"/>
    </location>
</feature>
<proteinExistence type="predicted"/>
<gene>
    <name evidence="2" type="ordered locus">MROS_0963</name>
</gene>
<dbReference type="NCBIfam" id="NF033709">
    <property type="entry name" value="PorV_fam"/>
    <property type="match status" value="1"/>
</dbReference>
<feature type="chain" id="PRO_5003707365" description="PorV/PorQ family protein" evidence="1">
    <location>
        <begin position="22"/>
        <end position="341"/>
    </location>
</feature>
<dbReference type="AlphaFoldDB" id="I6ZQ58"/>
<dbReference type="SUPFAM" id="SSF56935">
    <property type="entry name" value="Porins"/>
    <property type="match status" value="1"/>
</dbReference>
<evidence type="ECO:0000313" key="2">
    <source>
        <dbReference type="EMBL" id="AFN74204.1"/>
    </source>
</evidence>
<dbReference type="Gene3D" id="2.40.160.60">
    <property type="entry name" value="Outer membrane protein transport protein (OMPP1/FadL/TodX)"/>
    <property type="match status" value="1"/>
</dbReference>
<dbReference type="RefSeq" id="WP_014855640.1">
    <property type="nucleotide sequence ID" value="NC_018178.1"/>
</dbReference>
<dbReference type="HOGENOM" id="CLU_067062_0_0_10"/>